<dbReference type="Proteomes" id="UP001481677">
    <property type="component" value="Unassembled WGS sequence"/>
</dbReference>
<keyword evidence="3" id="KW-1185">Reference proteome</keyword>
<evidence type="ECO:0008006" key="4">
    <source>
        <dbReference type="Google" id="ProtNLM"/>
    </source>
</evidence>
<evidence type="ECO:0000313" key="2">
    <source>
        <dbReference type="EMBL" id="MEM5341487.1"/>
    </source>
</evidence>
<sequence>MKVIGAAMLAAIAMLSGGAYAQTGPTDTELRAAYCLGVTKFTQQLSSQMWTEMQAAHADASQAGVLIHRNLNEQNDRLDRLRAYVVPKLLADETMQIAIAEKRGENDALQLQRPEVLQCSAQCGLPDPNSSSEMAKSKSCLTSCAPASPRIWACNDTSWLPY</sequence>
<dbReference type="EMBL" id="JAZHGA010000011">
    <property type="protein sequence ID" value="MEM5341487.1"/>
    <property type="molecule type" value="Genomic_DNA"/>
</dbReference>
<gene>
    <name evidence="2" type="ORF">V4C56_17920</name>
</gene>
<feature type="chain" id="PRO_5047260865" description="DUF1311 domain-containing protein" evidence="1">
    <location>
        <begin position="22"/>
        <end position="162"/>
    </location>
</feature>
<name>A0ABU9R3B6_9BURK</name>
<evidence type="ECO:0000313" key="3">
    <source>
        <dbReference type="Proteomes" id="UP001481677"/>
    </source>
</evidence>
<organism evidence="2 3">
    <name type="scientific">Paraburkholderia azotifigens</name>
    <dbReference type="NCBI Taxonomy" id="2057004"/>
    <lineage>
        <taxon>Bacteria</taxon>
        <taxon>Pseudomonadati</taxon>
        <taxon>Pseudomonadota</taxon>
        <taxon>Betaproteobacteria</taxon>
        <taxon>Burkholderiales</taxon>
        <taxon>Burkholderiaceae</taxon>
        <taxon>Paraburkholderia</taxon>
    </lineage>
</organism>
<protein>
    <recommendedName>
        <fullName evidence="4">DUF1311 domain-containing protein</fullName>
    </recommendedName>
</protein>
<comment type="caution">
    <text evidence="2">The sequence shown here is derived from an EMBL/GenBank/DDBJ whole genome shotgun (WGS) entry which is preliminary data.</text>
</comment>
<evidence type="ECO:0000256" key="1">
    <source>
        <dbReference type="SAM" id="SignalP"/>
    </source>
</evidence>
<proteinExistence type="predicted"/>
<dbReference type="RefSeq" id="WP_342959051.1">
    <property type="nucleotide sequence ID" value="NZ_JAZHFZ010000010.1"/>
</dbReference>
<reference evidence="2 3" key="1">
    <citation type="submission" date="2024-01" db="EMBL/GenBank/DDBJ databases">
        <title>The diversity of rhizobia nodulating Mimosa spp. in eleven states of Brazil covering several biomes is determined by host plant, location, and edaphic factors.</title>
        <authorList>
            <person name="Rouws L."/>
            <person name="Barauna A."/>
            <person name="Beukes C."/>
            <person name="De Faria S.M."/>
            <person name="Gross E."/>
            <person name="Dos Reis Junior F.B."/>
            <person name="Simon M."/>
            <person name="Maluk M."/>
            <person name="Odee D.W."/>
            <person name="Kenicer G."/>
            <person name="Young J.P.W."/>
            <person name="Reis V.M."/>
            <person name="Zilli J."/>
            <person name="James E.K."/>
        </authorList>
    </citation>
    <scope>NUCLEOTIDE SEQUENCE [LARGE SCALE GENOMIC DNA]</scope>
    <source>
        <strain evidence="2 3">JPY530</strain>
    </source>
</reference>
<feature type="signal peptide" evidence="1">
    <location>
        <begin position="1"/>
        <end position="21"/>
    </location>
</feature>
<keyword evidence="1" id="KW-0732">Signal</keyword>
<accession>A0ABU9R3B6</accession>